<dbReference type="InterPro" id="IPR029054">
    <property type="entry name" value="dUTPase-like"/>
</dbReference>
<dbReference type="SUPFAM" id="SSF51283">
    <property type="entry name" value="dUTPase-like"/>
    <property type="match status" value="1"/>
</dbReference>
<keyword evidence="4" id="KW-0546">Nucleotide metabolism</keyword>
<evidence type="ECO:0000256" key="4">
    <source>
        <dbReference type="ARBA" id="ARBA00023080"/>
    </source>
</evidence>
<dbReference type="EMBL" id="WNDP01000027">
    <property type="protein sequence ID" value="KAF1026209.1"/>
    <property type="molecule type" value="Genomic_DNA"/>
</dbReference>
<comment type="caution">
    <text evidence="7">The sequence shown here is derived from an EMBL/GenBank/DDBJ whole genome shotgun (WGS) entry which is preliminary data.</text>
</comment>
<dbReference type="GO" id="GO:0000287">
    <property type="term" value="F:magnesium ion binding"/>
    <property type="evidence" value="ECO:0007669"/>
    <property type="project" value="InterPro"/>
</dbReference>
<comment type="catalytic activity">
    <reaction evidence="5">
        <text>dUTP + H2O = dUMP + diphosphate + H(+)</text>
        <dbReference type="Rhea" id="RHEA:10248"/>
        <dbReference type="ChEBI" id="CHEBI:15377"/>
        <dbReference type="ChEBI" id="CHEBI:15378"/>
        <dbReference type="ChEBI" id="CHEBI:33019"/>
        <dbReference type="ChEBI" id="CHEBI:61555"/>
        <dbReference type="ChEBI" id="CHEBI:246422"/>
        <dbReference type="EC" id="3.6.1.23"/>
    </reaction>
</comment>
<feature type="domain" description="dUTPase-like" evidence="6">
    <location>
        <begin position="11"/>
        <end position="151"/>
    </location>
</feature>
<name>A0A833PHB9_ACIBZ</name>
<evidence type="ECO:0000313" key="8">
    <source>
        <dbReference type="Proteomes" id="UP000490535"/>
    </source>
</evidence>
<protein>
    <recommendedName>
        <fullName evidence="2">dUTP diphosphatase</fullName>
        <ecNumber evidence="2">3.6.1.23</ecNumber>
    </recommendedName>
</protein>
<dbReference type="AlphaFoldDB" id="A0A833PHB9"/>
<dbReference type="GO" id="GO:0006226">
    <property type="term" value="P:dUMP biosynthetic process"/>
    <property type="evidence" value="ECO:0007669"/>
    <property type="project" value="InterPro"/>
</dbReference>
<dbReference type="PANTHER" id="PTHR11241:SF0">
    <property type="entry name" value="DEOXYURIDINE 5'-TRIPHOSPHATE NUCLEOTIDOHYDROLASE"/>
    <property type="match status" value="1"/>
</dbReference>
<dbReference type="GO" id="GO:0004170">
    <property type="term" value="F:dUTP diphosphatase activity"/>
    <property type="evidence" value="ECO:0007669"/>
    <property type="project" value="UniProtKB-EC"/>
</dbReference>
<proteinExistence type="inferred from homology"/>
<sequence length="152" mass="16616">MEVKIKKLHKDAIIPNYAHSSDAGLDITATSKFHDENGNICYGSGLAMSIPSGFVGLLFPRSSISKKDLCLANSVGVIDSGYIGEVIFKFKENYRHIYNGNDEIIMQDINSYDVGERIGQIIIMPYPKINFVEVDELDSSDRGDSGFGSSGA</sequence>
<dbReference type="InterPro" id="IPR008181">
    <property type="entry name" value="dUTPase"/>
</dbReference>
<evidence type="ECO:0000313" key="7">
    <source>
        <dbReference type="EMBL" id="KAF1026209.1"/>
    </source>
</evidence>
<keyword evidence="3 7" id="KW-0378">Hydrolase</keyword>
<accession>A0A833PHB9</accession>
<dbReference type="EC" id="3.6.1.23" evidence="2"/>
<evidence type="ECO:0000259" key="6">
    <source>
        <dbReference type="Pfam" id="PF00692"/>
    </source>
</evidence>
<dbReference type="Pfam" id="PF00692">
    <property type="entry name" value="dUTPase"/>
    <property type="match status" value="1"/>
</dbReference>
<gene>
    <name evidence="7" type="primary">dut_2</name>
    <name evidence="7" type="ORF">GAK29_01471</name>
</gene>
<evidence type="ECO:0000256" key="5">
    <source>
        <dbReference type="ARBA" id="ARBA00047686"/>
    </source>
</evidence>
<dbReference type="CDD" id="cd07557">
    <property type="entry name" value="trimeric_dUTPase"/>
    <property type="match status" value="1"/>
</dbReference>
<dbReference type="Proteomes" id="UP000490535">
    <property type="component" value="Unassembled WGS sequence"/>
</dbReference>
<evidence type="ECO:0000256" key="1">
    <source>
        <dbReference type="ARBA" id="ARBA00006581"/>
    </source>
</evidence>
<comment type="similarity">
    <text evidence="1">Belongs to the dUTPase family.</text>
</comment>
<organism evidence="7 8">
    <name type="scientific">Acinetobacter bereziniae</name>
    <name type="common">Acinetobacter genomosp. 10</name>
    <dbReference type="NCBI Taxonomy" id="106648"/>
    <lineage>
        <taxon>Bacteria</taxon>
        <taxon>Pseudomonadati</taxon>
        <taxon>Pseudomonadota</taxon>
        <taxon>Gammaproteobacteria</taxon>
        <taxon>Moraxellales</taxon>
        <taxon>Moraxellaceae</taxon>
        <taxon>Acinetobacter</taxon>
    </lineage>
</organism>
<dbReference type="InterPro" id="IPR036157">
    <property type="entry name" value="dUTPase-like_sf"/>
</dbReference>
<evidence type="ECO:0000256" key="2">
    <source>
        <dbReference type="ARBA" id="ARBA00012379"/>
    </source>
</evidence>
<dbReference type="InterPro" id="IPR033704">
    <property type="entry name" value="dUTPase_trimeric"/>
</dbReference>
<evidence type="ECO:0000256" key="3">
    <source>
        <dbReference type="ARBA" id="ARBA00022801"/>
    </source>
</evidence>
<dbReference type="Gene3D" id="2.70.40.10">
    <property type="match status" value="1"/>
</dbReference>
<dbReference type="GO" id="GO:0046081">
    <property type="term" value="P:dUTP catabolic process"/>
    <property type="evidence" value="ECO:0007669"/>
    <property type="project" value="InterPro"/>
</dbReference>
<dbReference type="PANTHER" id="PTHR11241">
    <property type="entry name" value="DEOXYURIDINE 5'-TRIPHOSPHATE NUCLEOTIDOHYDROLASE"/>
    <property type="match status" value="1"/>
</dbReference>
<reference evidence="8" key="1">
    <citation type="journal article" date="2020" name="MBio">
        <title>Horizontal gene transfer to a defensive symbiont with a reduced genome amongst a multipartite beetle microbiome.</title>
        <authorList>
            <person name="Waterworth S.C."/>
            <person name="Florez L.V."/>
            <person name="Rees E.R."/>
            <person name="Hertweck C."/>
            <person name="Kaltenpoth M."/>
            <person name="Kwan J.C."/>
        </authorList>
    </citation>
    <scope>NUCLEOTIDE SEQUENCE [LARGE SCALE GENOMIC DNA]</scope>
</reference>